<proteinExistence type="predicted"/>
<dbReference type="EMBL" id="BRYB01006235">
    <property type="protein sequence ID" value="GMI52800.1"/>
    <property type="molecule type" value="Genomic_DNA"/>
</dbReference>
<feature type="non-terminal residue" evidence="2">
    <location>
        <position position="1"/>
    </location>
</feature>
<evidence type="ECO:0000313" key="2">
    <source>
        <dbReference type="EMBL" id="GMI52800.1"/>
    </source>
</evidence>
<sequence length="154" mass="17015">VEDTPITFINVLYMVYGCDLGVGAGEPLDAVDDENNCPPVQESVGSVFIFTTMLTVALATKKLVSFAGLGAKKRNLERLEREISAMEEEAREWLAELVRRRTGGEEPPPDETRGAELAGGSLRLQLDRALREKEELREEVTVLRRRVRGGEGGE</sequence>
<name>A0ABQ6NBV0_9STRA</name>
<keyword evidence="3" id="KW-1185">Reference proteome</keyword>
<dbReference type="Proteomes" id="UP001165060">
    <property type="component" value="Unassembled WGS sequence"/>
</dbReference>
<protein>
    <submittedName>
        <fullName evidence="2">Uncharacterized protein</fullName>
    </submittedName>
</protein>
<gene>
    <name evidence="2" type="ORF">TeGR_g11610</name>
</gene>
<organism evidence="2 3">
    <name type="scientific">Tetraparma gracilis</name>
    <dbReference type="NCBI Taxonomy" id="2962635"/>
    <lineage>
        <taxon>Eukaryota</taxon>
        <taxon>Sar</taxon>
        <taxon>Stramenopiles</taxon>
        <taxon>Ochrophyta</taxon>
        <taxon>Bolidophyceae</taxon>
        <taxon>Parmales</taxon>
        <taxon>Triparmaceae</taxon>
        <taxon>Tetraparma</taxon>
    </lineage>
</organism>
<feature type="compositionally biased region" description="Basic and acidic residues" evidence="1">
    <location>
        <begin position="99"/>
        <end position="114"/>
    </location>
</feature>
<evidence type="ECO:0000256" key="1">
    <source>
        <dbReference type="SAM" id="MobiDB-lite"/>
    </source>
</evidence>
<comment type="caution">
    <text evidence="2">The sequence shown here is derived from an EMBL/GenBank/DDBJ whole genome shotgun (WGS) entry which is preliminary data.</text>
</comment>
<reference evidence="2 3" key="1">
    <citation type="journal article" date="2023" name="Commun. Biol.">
        <title>Genome analysis of Parmales, the sister group of diatoms, reveals the evolutionary specialization of diatoms from phago-mixotrophs to photoautotrophs.</title>
        <authorList>
            <person name="Ban H."/>
            <person name="Sato S."/>
            <person name="Yoshikawa S."/>
            <person name="Yamada K."/>
            <person name="Nakamura Y."/>
            <person name="Ichinomiya M."/>
            <person name="Sato N."/>
            <person name="Blanc-Mathieu R."/>
            <person name="Endo H."/>
            <person name="Kuwata A."/>
            <person name="Ogata H."/>
        </authorList>
    </citation>
    <scope>NUCLEOTIDE SEQUENCE [LARGE SCALE GENOMIC DNA]</scope>
</reference>
<feature type="region of interest" description="Disordered" evidence="1">
    <location>
        <begin position="99"/>
        <end position="120"/>
    </location>
</feature>
<evidence type="ECO:0000313" key="3">
    <source>
        <dbReference type="Proteomes" id="UP001165060"/>
    </source>
</evidence>
<accession>A0ABQ6NBV0</accession>